<proteinExistence type="predicted"/>
<accession>A0A5B1LEQ5</accession>
<dbReference type="AlphaFoldDB" id="A0A5B1LEQ5"/>
<evidence type="ECO:0000313" key="2">
    <source>
        <dbReference type="EMBL" id="KAA1418794.1"/>
    </source>
</evidence>
<keyword evidence="1" id="KW-0732">Signal</keyword>
<reference evidence="2 3" key="1">
    <citation type="submission" date="2019-09" db="EMBL/GenBank/DDBJ databases">
        <title>Nocardioides panacisoli sp. nov., isolated from the soil of a ginseng field.</title>
        <authorList>
            <person name="Cho C."/>
        </authorList>
    </citation>
    <scope>NUCLEOTIDE SEQUENCE [LARGE SCALE GENOMIC DNA]</scope>
    <source>
        <strain evidence="2 3">BN130099</strain>
    </source>
</reference>
<sequence length="321" mass="34096">MSMLPRALAFLLSCCLVGLPAAPASAADDSARILIKGKGSRFTASSNPSVPAAIATAIPRSKPVKYTARVLNTGDDPARFKVDLFTDPLFIPATQTVKVGKVDITAEFEDSGVYTTPILAPGDYVELDLRVTPDPDFVPDNPNYSLVLTGLLVYSTDSEYLTGGALYTMLKAPAHGTSGAEIYVRQGSQPYVGGEILGGFAMSPVVSAGGSASFKAKFQNDTAETQQIIGDIDVLAVDCTELTAKRGSADVTEVLMEGDYVTEELAPGKSETIKIVLRWNGEDCGYPYVAAQIHAYGPEDPDGIDEQEYHYALIALPLEAE</sequence>
<evidence type="ECO:0000256" key="1">
    <source>
        <dbReference type="SAM" id="SignalP"/>
    </source>
</evidence>
<evidence type="ECO:0008006" key="4">
    <source>
        <dbReference type="Google" id="ProtNLM"/>
    </source>
</evidence>
<organism evidence="2 3">
    <name type="scientific">Nocardioides humilatus</name>
    <dbReference type="NCBI Taxonomy" id="2607660"/>
    <lineage>
        <taxon>Bacteria</taxon>
        <taxon>Bacillati</taxon>
        <taxon>Actinomycetota</taxon>
        <taxon>Actinomycetes</taxon>
        <taxon>Propionibacteriales</taxon>
        <taxon>Nocardioidaceae</taxon>
        <taxon>Nocardioides</taxon>
    </lineage>
</organism>
<reference evidence="2 3" key="2">
    <citation type="submission" date="2019-09" db="EMBL/GenBank/DDBJ databases">
        <authorList>
            <person name="Jin C."/>
        </authorList>
    </citation>
    <scope>NUCLEOTIDE SEQUENCE [LARGE SCALE GENOMIC DNA]</scope>
    <source>
        <strain evidence="2 3">BN130099</strain>
    </source>
</reference>
<comment type="caution">
    <text evidence="2">The sequence shown here is derived from an EMBL/GenBank/DDBJ whole genome shotgun (WGS) entry which is preliminary data.</text>
</comment>
<evidence type="ECO:0000313" key="3">
    <source>
        <dbReference type="Proteomes" id="UP000325003"/>
    </source>
</evidence>
<keyword evidence="3" id="KW-1185">Reference proteome</keyword>
<feature type="chain" id="PRO_5022671530" description="CARDB domain-containing protein" evidence="1">
    <location>
        <begin position="27"/>
        <end position="321"/>
    </location>
</feature>
<dbReference type="EMBL" id="VUJV01000003">
    <property type="protein sequence ID" value="KAA1418794.1"/>
    <property type="molecule type" value="Genomic_DNA"/>
</dbReference>
<dbReference type="Proteomes" id="UP000325003">
    <property type="component" value="Unassembled WGS sequence"/>
</dbReference>
<feature type="signal peptide" evidence="1">
    <location>
        <begin position="1"/>
        <end position="26"/>
    </location>
</feature>
<gene>
    <name evidence="2" type="ORF">F0U44_09900</name>
</gene>
<dbReference type="RefSeq" id="WP_149728134.1">
    <property type="nucleotide sequence ID" value="NZ_VUJV01000003.1"/>
</dbReference>
<protein>
    <recommendedName>
        <fullName evidence="4">CARDB domain-containing protein</fullName>
    </recommendedName>
</protein>
<name>A0A5B1LEQ5_9ACTN</name>